<dbReference type="AlphaFoldDB" id="A0A381UBL1"/>
<feature type="transmembrane region" description="Helical" evidence="1">
    <location>
        <begin position="18"/>
        <end position="38"/>
    </location>
</feature>
<proteinExistence type="predicted"/>
<dbReference type="EMBL" id="UINC01006079">
    <property type="protein sequence ID" value="SVA25344.1"/>
    <property type="molecule type" value="Genomic_DNA"/>
</dbReference>
<keyword evidence="1" id="KW-1133">Transmembrane helix</keyword>
<gene>
    <name evidence="2" type="ORF">METZ01_LOCUS78198</name>
</gene>
<evidence type="ECO:0000256" key="1">
    <source>
        <dbReference type="SAM" id="Phobius"/>
    </source>
</evidence>
<name>A0A381UBL1_9ZZZZ</name>
<feature type="transmembrane region" description="Helical" evidence="1">
    <location>
        <begin position="50"/>
        <end position="72"/>
    </location>
</feature>
<keyword evidence="1" id="KW-0472">Membrane</keyword>
<sequence length="75" mass="7756">MGSLKDTFSTVSGWFGDFVSLGLSLAMVFLVVDALFGVGTTGIVDNVADLVGAFTDNGITGLVAFVVFMSIWGSN</sequence>
<protein>
    <submittedName>
        <fullName evidence="2">Uncharacterized protein</fullName>
    </submittedName>
</protein>
<organism evidence="2">
    <name type="scientific">marine metagenome</name>
    <dbReference type="NCBI Taxonomy" id="408172"/>
    <lineage>
        <taxon>unclassified sequences</taxon>
        <taxon>metagenomes</taxon>
        <taxon>ecological metagenomes</taxon>
    </lineage>
</organism>
<accession>A0A381UBL1</accession>
<reference evidence="2" key="1">
    <citation type="submission" date="2018-05" db="EMBL/GenBank/DDBJ databases">
        <authorList>
            <person name="Lanie J.A."/>
            <person name="Ng W.-L."/>
            <person name="Kazmierczak K.M."/>
            <person name="Andrzejewski T.M."/>
            <person name="Davidsen T.M."/>
            <person name="Wayne K.J."/>
            <person name="Tettelin H."/>
            <person name="Glass J.I."/>
            <person name="Rusch D."/>
            <person name="Podicherti R."/>
            <person name="Tsui H.-C.T."/>
            <person name="Winkler M.E."/>
        </authorList>
    </citation>
    <scope>NUCLEOTIDE SEQUENCE</scope>
</reference>
<keyword evidence="1" id="KW-0812">Transmembrane</keyword>
<evidence type="ECO:0000313" key="2">
    <source>
        <dbReference type="EMBL" id="SVA25344.1"/>
    </source>
</evidence>